<dbReference type="InterPro" id="IPR001789">
    <property type="entry name" value="Sig_transdc_resp-reg_receiver"/>
</dbReference>
<dbReference type="Pfam" id="PF12729">
    <property type="entry name" value="4HB_MCP_1"/>
    <property type="match status" value="1"/>
</dbReference>
<keyword evidence="16" id="KW-1185">Reference proteome</keyword>
<gene>
    <name evidence="15" type="ORF">THII_2169</name>
</gene>
<dbReference type="GO" id="GO:0005524">
    <property type="term" value="F:ATP binding"/>
    <property type="evidence" value="ECO:0007669"/>
    <property type="project" value="UniProtKB-KW"/>
</dbReference>
<dbReference type="InterPro" id="IPR024478">
    <property type="entry name" value="HlyB_4HB_MCP"/>
</dbReference>
<proteinExistence type="predicted"/>
<dbReference type="FunFam" id="1.10.287.130:FF:000002">
    <property type="entry name" value="Two-component osmosensing histidine kinase"/>
    <property type="match status" value="1"/>
</dbReference>
<feature type="transmembrane region" description="Helical" evidence="12">
    <location>
        <begin position="12"/>
        <end position="32"/>
    </location>
</feature>
<dbReference type="Pfam" id="PF00512">
    <property type="entry name" value="HisKA"/>
    <property type="match status" value="1"/>
</dbReference>
<dbReference type="PANTHER" id="PTHR45339">
    <property type="entry name" value="HYBRID SIGNAL TRANSDUCTION HISTIDINE KINASE J"/>
    <property type="match status" value="1"/>
</dbReference>
<feature type="domain" description="Histidine kinase" evidence="13">
    <location>
        <begin position="239"/>
        <end position="460"/>
    </location>
</feature>
<keyword evidence="4" id="KW-0808">Transferase</keyword>
<protein>
    <recommendedName>
        <fullName evidence="10">Sensory/regulatory protein RpfC</fullName>
        <ecNumber evidence="2">2.7.13.3</ecNumber>
    </recommendedName>
</protein>
<evidence type="ECO:0000256" key="6">
    <source>
        <dbReference type="ARBA" id="ARBA00022777"/>
    </source>
</evidence>
<dbReference type="SUPFAM" id="SSF47384">
    <property type="entry name" value="Homodimeric domain of signal transducing histidine kinase"/>
    <property type="match status" value="1"/>
</dbReference>
<name>A0A090BV95_9GAMM</name>
<dbReference type="InterPro" id="IPR004358">
    <property type="entry name" value="Sig_transdc_His_kin-like_C"/>
</dbReference>
<evidence type="ECO:0000256" key="2">
    <source>
        <dbReference type="ARBA" id="ARBA00012438"/>
    </source>
</evidence>
<evidence type="ECO:0000256" key="5">
    <source>
        <dbReference type="ARBA" id="ARBA00022741"/>
    </source>
</evidence>
<sequence>MNQLDPKLSLTIGFGLMMILLLALTLTGLSRIRIINSHLEKIVNENNVKTELATEMYQLTHEQVIKLQNLFLLTTQAERIEIFNKFKLLEKKFLETHHQFFDLALTDAERTYLKSTLAFSQNTAEVQIRITELLREEDPTPFRTLILKKVLPVQKEVMTSLKGLVALQKKASRLAEQQAVQAYQHAYWLMSILGGIAIALGLVITFVVFRHISLAEKKLLQAKEAAVAASKAKSEFLANISHEVRTPMNAVIGMTHLLLDTQLTPEQLELVETVRTSGDAFLKLIDDILDFSKIEAGELALEVEEFELRETIEAAVNKVLPKAIAKNLDISSRIEEQLPNKLLGDVKRLRQIMDHLLDNAVKFTEIGEVKLTVSGRLLSEYQIELHFKVKDTGVGIPEERMDQLFESFSQLDSSSTRRYGGAGLGLALGKQLCQLMGGTLCVENNTSPGSTFHFTVVMEVSVEPLLDNSAKPETAIVTTPKIQRTLQNLRILLVEDNLTNQKVAQLILKRMGYTADIANNGLEAVQAVEQHVYDIVLMDVQMPELDGLEATRRIHERWRPEQRPYIIAMTAHALQGDREACLAAGMDDYMSKPVKPEVLSAAFKRWQLHIEQQT</sequence>
<keyword evidence="12" id="KW-1133">Transmembrane helix</keyword>
<keyword evidence="7" id="KW-0067">ATP-binding</keyword>
<keyword evidence="12" id="KW-0812">Transmembrane</keyword>
<dbReference type="AlphaFoldDB" id="A0A090BV95"/>
<dbReference type="Pfam" id="PF02518">
    <property type="entry name" value="HATPase_c"/>
    <property type="match status" value="1"/>
</dbReference>
<dbReference type="FunFam" id="3.30.565.10:FF:000010">
    <property type="entry name" value="Sensor histidine kinase RcsC"/>
    <property type="match status" value="1"/>
</dbReference>
<dbReference type="Gene3D" id="3.40.50.2300">
    <property type="match status" value="1"/>
</dbReference>
<evidence type="ECO:0000256" key="11">
    <source>
        <dbReference type="PROSITE-ProRule" id="PRU00169"/>
    </source>
</evidence>
<dbReference type="STRING" id="40754.THII_2169"/>
<keyword evidence="6 15" id="KW-0418">Kinase</keyword>
<evidence type="ECO:0000256" key="9">
    <source>
        <dbReference type="ARBA" id="ARBA00064003"/>
    </source>
</evidence>
<dbReference type="KEGG" id="tig:THII_2169"/>
<dbReference type="InterPro" id="IPR036890">
    <property type="entry name" value="HATPase_C_sf"/>
</dbReference>
<dbReference type="EC" id="2.7.13.3" evidence="2"/>
<organism evidence="15 16">
    <name type="scientific">Thioploca ingrica</name>
    <dbReference type="NCBI Taxonomy" id="40754"/>
    <lineage>
        <taxon>Bacteria</taxon>
        <taxon>Pseudomonadati</taxon>
        <taxon>Pseudomonadota</taxon>
        <taxon>Gammaproteobacteria</taxon>
        <taxon>Thiotrichales</taxon>
        <taxon>Thiotrichaceae</taxon>
        <taxon>Thioploca</taxon>
    </lineage>
</organism>
<dbReference type="PROSITE" id="PS50109">
    <property type="entry name" value="HIS_KIN"/>
    <property type="match status" value="1"/>
</dbReference>
<dbReference type="PANTHER" id="PTHR45339:SF1">
    <property type="entry name" value="HYBRID SIGNAL TRANSDUCTION HISTIDINE KINASE J"/>
    <property type="match status" value="1"/>
</dbReference>
<dbReference type="SUPFAM" id="SSF55874">
    <property type="entry name" value="ATPase domain of HSP90 chaperone/DNA topoisomerase II/histidine kinase"/>
    <property type="match status" value="1"/>
</dbReference>
<keyword evidence="3 11" id="KW-0597">Phosphoprotein</keyword>
<evidence type="ECO:0000256" key="4">
    <source>
        <dbReference type="ARBA" id="ARBA00022679"/>
    </source>
</evidence>
<evidence type="ECO:0000256" key="7">
    <source>
        <dbReference type="ARBA" id="ARBA00022840"/>
    </source>
</evidence>
<keyword evidence="8" id="KW-0902">Two-component regulatory system</keyword>
<dbReference type="InterPro" id="IPR005467">
    <property type="entry name" value="His_kinase_dom"/>
</dbReference>
<evidence type="ECO:0000259" key="14">
    <source>
        <dbReference type="PROSITE" id="PS50110"/>
    </source>
</evidence>
<dbReference type="Proteomes" id="UP000031623">
    <property type="component" value="Chromosome"/>
</dbReference>
<evidence type="ECO:0000256" key="12">
    <source>
        <dbReference type="SAM" id="Phobius"/>
    </source>
</evidence>
<reference evidence="15 16" key="1">
    <citation type="journal article" date="2014" name="ISME J.">
        <title>Ecophysiology of Thioploca ingrica as revealed by the complete genome sequence supplemented with proteomic evidence.</title>
        <authorList>
            <person name="Kojima H."/>
            <person name="Ogura Y."/>
            <person name="Yamamoto N."/>
            <person name="Togashi T."/>
            <person name="Mori H."/>
            <person name="Watanabe T."/>
            <person name="Nemoto F."/>
            <person name="Kurokawa K."/>
            <person name="Hayashi T."/>
            <person name="Fukui M."/>
        </authorList>
    </citation>
    <scope>NUCLEOTIDE SEQUENCE [LARGE SCALE GENOMIC DNA]</scope>
</reference>
<feature type="transmembrane region" description="Helical" evidence="12">
    <location>
        <begin position="186"/>
        <end position="209"/>
    </location>
</feature>
<evidence type="ECO:0000256" key="8">
    <source>
        <dbReference type="ARBA" id="ARBA00023012"/>
    </source>
</evidence>
<keyword evidence="12" id="KW-0472">Membrane</keyword>
<comment type="catalytic activity">
    <reaction evidence="1">
        <text>ATP + protein L-histidine = ADP + protein N-phospho-L-histidine.</text>
        <dbReference type="EC" id="2.7.13.3"/>
    </reaction>
</comment>
<accession>A0A090BV95</accession>
<dbReference type="CDD" id="cd17546">
    <property type="entry name" value="REC_hyHK_CKI1_RcsC-like"/>
    <property type="match status" value="1"/>
</dbReference>
<dbReference type="InterPro" id="IPR003661">
    <property type="entry name" value="HisK_dim/P_dom"/>
</dbReference>
<dbReference type="EMBL" id="AP014633">
    <property type="protein sequence ID" value="BAP56466.1"/>
    <property type="molecule type" value="Genomic_DNA"/>
</dbReference>
<evidence type="ECO:0000256" key="1">
    <source>
        <dbReference type="ARBA" id="ARBA00000085"/>
    </source>
</evidence>
<dbReference type="InterPro" id="IPR003594">
    <property type="entry name" value="HATPase_dom"/>
</dbReference>
<dbReference type="OrthoDB" id="9792854at2"/>
<comment type="subunit">
    <text evidence="9">At low DSF concentrations, interacts with RpfF.</text>
</comment>
<dbReference type="Gene3D" id="1.10.287.130">
    <property type="match status" value="1"/>
</dbReference>
<evidence type="ECO:0000313" key="15">
    <source>
        <dbReference type="EMBL" id="BAP56466.1"/>
    </source>
</evidence>
<dbReference type="InterPro" id="IPR011006">
    <property type="entry name" value="CheY-like_superfamily"/>
</dbReference>
<dbReference type="CDD" id="cd19411">
    <property type="entry name" value="MCP2201-like_sensor"/>
    <property type="match status" value="1"/>
</dbReference>
<evidence type="ECO:0000313" key="16">
    <source>
        <dbReference type="Proteomes" id="UP000031623"/>
    </source>
</evidence>
<dbReference type="GO" id="GO:0000155">
    <property type="term" value="F:phosphorelay sensor kinase activity"/>
    <property type="evidence" value="ECO:0007669"/>
    <property type="project" value="InterPro"/>
</dbReference>
<evidence type="ECO:0000256" key="10">
    <source>
        <dbReference type="ARBA" id="ARBA00068150"/>
    </source>
</evidence>
<dbReference type="PRINTS" id="PR00344">
    <property type="entry name" value="BCTRLSENSOR"/>
</dbReference>
<keyword evidence="5" id="KW-0547">Nucleotide-binding</keyword>
<dbReference type="SMART" id="SM00448">
    <property type="entry name" value="REC"/>
    <property type="match status" value="1"/>
</dbReference>
<dbReference type="HOGENOM" id="CLU_000445_114_15_6"/>
<dbReference type="SUPFAM" id="SSF52172">
    <property type="entry name" value="CheY-like"/>
    <property type="match status" value="1"/>
</dbReference>
<feature type="modified residue" description="4-aspartylphosphate" evidence="11">
    <location>
        <position position="539"/>
    </location>
</feature>
<dbReference type="Gene3D" id="3.30.565.10">
    <property type="entry name" value="Histidine kinase-like ATPase, C-terminal domain"/>
    <property type="match status" value="1"/>
</dbReference>
<feature type="domain" description="Response regulatory" evidence="14">
    <location>
        <begin position="490"/>
        <end position="607"/>
    </location>
</feature>
<dbReference type="InterPro" id="IPR047347">
    <property type="entry name" value="YvaQ-like_sensor"/>
</dbReference>
<dbReference type="SMART" id="SM00387">
    <property type="entry name" value="HATPase_c"/>
    <property type="match status" value="1"/>
</dbReference>
<dbReference type="InterPro" id="IPR036097">
    <property type="entry name" value="HisK_dim/P_sf"/>
</dbReference>
<dbReference type="Pfam" id="PF00072">
    <property type="entry name" value="Response_reg"/>
    <property type="match status" value="1"/>
</dbReference>
<dbReference type="PROSITE" id="PS50110">
    <property type="entry name" value="RESPONSE_REGULATORY"/>
    <property type="match status" value="1"/>
</dbReference>
<evidence type="ECO:0000256" key="3">
    <source>
        <dbReference type="ARBA" id="ARBA00022553"/>
    </source>
</evidence>
<evidence type="ECO:0000259" key="13">
    <source>
        <dbReference type="PROSITE" id="PS50109"/>
    </source>
</evidence>
<dbReference type="CDD" id="cd00082">
    <property type="entry name" value="HisKA"/>
    <property type="match status" value="1"/>
</dbReference>
<dbReference type="SMART" id="SM00388">
    <property type="entry name" value="HisKA"/>
    <property type="match status" value="1"/>
</dbReference>